<feature type="transmembrane region" description="Helical" evidence="1">
    <location>
        <begin position="668"/>
        <end position="686"/>
    </location>
</feature>
<keyword evidence="1" id="KW-0812">Transmembrane</keyword>
<dbReference type="Proteomes" id="UP000710815">
    <property type="component" value="Unassembled WGS sequence"/>
</dbReference>
<keyword evidence="4" id="KW-1185">Reference proteome</keyword>
<evidence type="ECO:0000256" key="2">
    <source>
        <dbReference type="SAM" id="SignalP"/>
    </source>
</evidence>
<dbReference type="InterPro" id="IPR046112">
    <property type="entry name" value="DUF6049"/>
</dbReference>
<evidence type="ECO:0000313" key="4">
    <source>
        <dbReference type="Proteomes" id="UP000710815"/>
    </source>
</evidence>
<dbReference type="Pfam" id="PF19516">
    <property type="entry name" value="DUF6049"/>
    <property type="match status" value="1"/>
</dbReference>
<proteinExistence type="predicted"/>
<gene>
    <name evidence="3" type="ORF">JS533_003630</name>
</gene>
<evidence type="ECO:0000256" key="1">
    <source>
        <dbReference type="SAM" id="Phobius"/>
    </source>
</evidence>
<protein>
    <submittedName>
        <fullName evidence="3">Trafficking protein particle complex II-specific subunit 120</fullName>
    </submittedName>
</protein>
<keyword evidence="1" id="KW-0472">Membrane</keyword>
<reference evidence="3 4" key="1">
    <citation type="journal article" date="2021" name="Environ. Microbiol.">
        <title>Genetic insights into the dark matter of the mammalian gut microbiota through targeted genome reconstruction.</title>
        <authorList>
            <person name="Lugli G.A."/>
            <person name="Alessandri G."/>
            <person name="Milani C."/>
            <person name="Viappiani A."/>
            <person name="Fontana F."/>
            <person name="Tarracchini C."/>
            <person name="Mancabelli L."/>
            <person name="Argentini C."/>
            <person name="Ruiz L."/>
            <person name="Margolles A."/>
            <person name="van Sinderen D."/>
            <person name="Turroni F."/>
            <person name="Ventura M."/>
        </authorList>
    </citation>
    <scope>NUCLEOTIDE SEQUENCE [LARGE SCALE GENOMIC DNA]</scope>
    <source>
        <strain evidence="3 4">MA1</strain>
    </source>
</reference>
<evidence type="ECO:0000313" key="3">
    <source>
        <dbReference type="EMBL" id="MCH9275367.1"/>
    </source>
</evidence>
<dbReference type="EMBL" id="JAFEJT020000009">
    <property type="protein sequence ID" value="MCH9275367.1"/>
    <property type="molecule type" value="Genomic_DNA"/>
</dbReference>
<keyword evidence="1" id="KW-1133">Transmembrane helix</keyword>
<comment type="caution">
    <text evidence="3">The sequence shown here is derived from an EMBL/GenBank/DDBJ whole genome shotgun (WGS) entry which is preliminary data.</text>
</comment>
<organism evidence="3 4">
    <name type="scientific">Bifidobacterium amazonense</name>
    <dbReference type="NCBI Taxonomy" id="2809027"/>
    <lineage>
        <taxon>Bacteria</taxon>
        <taxon>Bacillati</taxon>
        <taxon>Actinomycetota</taxon>
        <taxon>Actinomycetes</taxon>
        <taxon>Bifidobacteriales</taxon>
        <taxon>Bifidobacteriaceae</taxon>
        <taxon>Bifidobacterium</taxon>
    </lineage>
</organism>
<sequence>MNPTAARATARITKTLRALLALALAVAMCAAVVAWPAQASADETGDDANAGTGITIAIDAVTAVVTATSGYQLKATVSNGSQDALPAGTLDLSANLGYIFNSRTDIQEWSQGDANIPMMDDLGSVAVPALTPGASTAVTVSASKESLERIATWGPKPIRVSYVSGDELRAQTHSFLTRSSDGLNTINTPALNLTIAMPLRSSAWQVSDTAFESLASGSLTGSTSAATIVTLGEEAKADRVYQQLLAKHPALQIIADPTMLAAMDLPTQVSGVMQPSGFDMSAYGSDNAGAYEAAGVTSSAWNADAALADYRSALGDQQASTSVVAWQGKANWSLASLTEAKRQGYSIVIANHEFDNSDDSTVHTGKIVVPTDAGDVTVLTQQRVLSRLAQGKATSDSADAEQSMAGRIARFVAQSAFYQMEQPYTTRSLLVCMNANASGAMVDALMSAAESASWLKLTNLSTLSKVDAFASGDDALGMVDDTATLTDAQSSALTGALSTLASDRDQISRFVSSVLVADGKSTQWSNQLLAAQSTLALHAMSGDKAVAKRMTDGAAKLAARLLGGVTITPSESLTVVSETAKMPVTLSNALPYAVRVKISSITDSMEIVTSRNAETEIPARSEAQVTFSIRVSTSGSANATIALQDRNGQAFGEPQTKRITSVLQINDMSGFVIIGFAVVLGLLGLWRQFHRKKDPDE</sequence>
<reference evidence="3 4" key="2">
    <citation type="journal article" date="2021" name="Syst. Appl. Microbiol.">
        <title>Phylogenetic classification of ten novel species belonging to the genus Bifidobacterium comprising B. phasiani sp. nov., B. pongonis sp. nov., B. saguinibicoloris sp. nov., B. colobi sp. nov., B. simiiventris sp. nov., B. santillanense sp. nov., B. miconis sp. nov., B. amazonense sp. nov., B. pluvialisilvae sp. nov., and B. miconisargentati sp. nov.</title>
        <authorList>
            <person name="Lugli G.A."/>
            <person name="Calvete-Torre I."/>
            <person name="Alessandri G."/>
            <person name="Milani C."/>
            <person name="Turroni F."/>
            <person name="Laiolo P."/>
            <person name="Ossiprandi M.C."/>
            <person name="Margolles A."/>
            <person name="Ruiz L."/>
            <person name="Ventura M."/>
        </authorList>
    </citation>
    <scope>NUCLEOTIDE SEQUENCE [LARGE SCALE GENOMIC DNA]</scope>
    <source>
        <strain evidence="3 4">MA1</strain>
    </source>
</reference>
<keyword evidence="2" id="KW-0732">Signal</keyword>
<feature type="signal peptide" evidence="2">
    <location>
        <begin position="1"/>
        <end position="39"/>
    </location>
</feature>
<feature type="chain" id="PRO_5045877402" evidence="2">
    <location>
        <begin position="40"/>
        <end position="697"/>
    </location>
</feature>
<accession>A0ABS9VTE4</accession>
<dbReference type="RefSeq" id="WP_241513165.1">
    <property type="nucleotide sequence ID" value="NZ_JAFEJT020000009.1"/>
</dbReference>
<name>A0ABS9VTE4_9BIFI</name>